<organism evidence="6 7">
    <name type="scientific">Actinomadura algeriensis</name>
    <dbReference type="NCBI Taxonomy" id="1679523"/>
    <lineage>
        <taxon>Bacteria</taxon>
        <taxon>Bacillati</taxon>
        <taxon>Actinomycetota</taxon>
        <taxon>Actinomycetes</taxon>
        <taxon>Streptosporangiales</taxon>
        <taxon>Thermomonosporaceae</taxon>
        <taxon>Actinomadura</taxon>
    </lineage>
</organism>
<dbReference type="Proteomes" id="UP000627838">
    <property type="component" value="Unassembled WGS sequence"/>
</dbReference>
<dbReference type="InterPro" id="IPR050109">
    <property type="entry name" value="HTH-type_TetR-like_transc_reg"/>
</dbReference>
<dbReference type="PANTHER" id="PTHR30055">
    <property type="entry name" value="HTH-TYPE TRANSCRIPTIONAL REGULATOR RUTR"/>
    <property type="match status" value="1"/>
</dbReference>
<dbReference type="Gene3D" id="1.10.10.60">
    <property type="entry name" value="Homeodomain-like"/>
    <property type="match status" value="1"/>
</dbReference>
<accession>A0ABR9JK82</accession>
<evidence type="ECO:0000313" key="7">
    <source>
        <dbReference type="Proteomes" id="UP000627838"/>
    </source>
</evidence>
<reference evidence="6 7" key="1">
    <citation type="submission" date="2020-10" db="EMBL/GenBank/DDBJ databases">
        <title>Sequencing the genomes of 1000 actinobacteria strains.</title>
        <authorList>
            <person name="Klenk H.-P."/>
        </authorList>
    </citation>
    <scope>NUCLEOTIDE SEQUENCE [LARGE SCALE GENOMIC DNA]</scope>
    <source>
        <strain evidence="6 7">DSM 46744</strain>
    </source>
</reference>
<evidence type="ECO:0000256" key="3">
    <source>
        <dbReference type="ARBA" id="ARBA00023163"/>
    </source>
</evidence>
<evidence type="ECO:0000259" key="5">
    <source>
        <dbReference type="PROSITE" id="PS50977"/>
    </source>
</evidence>
<sequence>MMARGRKPDPEVDARIRRAAVELLVGKGPSFTMDEVAAAAGVGRASVFRRYATKRDMLLDALRAAMDAQVTAVPDTGSLEGDLRVIVTETLAAWNSPAIAERTRETFGEAGRDPAVGEILRTSMRDRMSRSWAIYDRAVARGELSADADLWLLSDMFVGLVVYRGLIDVPQPDPSGVVRALLHGFAR</sequence>
<dbReference type="Pfam" id="PF16859">
    <property type="entry name" value="TetR_C_11"/>
    <property type="match status" value="1"/>
</dbReference>
<dbReference type="InterPro" id="IPR001647">
    <property type="entry name" value="HTH_TetR"/>
</dbReference>
<gene>
    <name evidence="6" type="ORF">H4W34_000799</name>
</gene>
<evidence type="ECO:0000313" key="6">
    <source>
        <dbReference type="EMBL" id="MBE1530966.1"/>
    </source>
</evidence>
<name>A0ABR9JK82_9ACTN</name>
<feature type="domain" description="HTH tetR-type" evidence="5">
    <location>
        <begin position="10"/>
        <end position="69"/>
    </location>
</feature>
<proteinExistence type="predicted"/>
<keyword evidence="7" id="KW-1185">Reference proteome</keyword>
<keyword evidence="3" id="KW-0804">Transcription</keyword>
<comment type="caution">
    <text evidence="6">The sequence shown here is derived from an EMBL/GenBank/DDBJ whole genome shotgun (WGS) entry which is preliminary data.</text>
</comment>
<dbReference type="SUPFAM" id="SSF48498">
    <property type="entry name" value="Tetracyclin repressor-like, C-terminal domain"/>
    <property type="match status" value="1"/>
</dbReference>
<feature type="DNA-binding region" description="H-T-H motif" evidence="4">
    <location>
        <begin position="32"/>
        <end position="51"/>
    </location>
</feature>
<dbReference type="Gene3D" id="1.10.357.10">
    <property type="entry name" value="Tetracycline Repressor, domain 2"/>
    <property type="match status" value="1"/>
</dbReference>
<keyword evidence="2 4" id="KW-0238">DNA-binding</keyword>
<dbReference type="PROSITE" id="PS50977">
    <property type="entry name" value="HTH_TETR_2"/>
    <property type="match status" value="1"/>
</dbReference>
<evidence type="ECO:0000256" key="1">
    <source>
        <dbReference type="ARBA" id="ARBA00023015"/>
    </source>
</evidence>
<dbReference type="InterPro" id="IPR036271">
    <property type="entry name" value="Tet_transcr_reg_TetR-rel_C_sf"/>
</dbReference>
<dbReference type="RefSeq" id="WP_192757908.1">
    <property type="nucleotide sequence ID" value="NZ_JADBDZ010000001.1"/>
</dbReference>
<protein>
    <submittedName>
        <fullName evidence="6">AcrR family transcriptional regulator</fullName>
    </submittedName>
</protein>
<dbReference type="PANTHER" id="PTHR30055:SF148">
    <property type="entry name" value="TETR-FAMILY TRANSCRIPTIONAL REGULATOR"/>
    <property type="match status" value="1"/>
</dbReference>
<dbReference type="EMBL" id="JADBDZ010000001">
    <property type="protein sequence ID" value="MBE1530966.1"/>
    <property type="molecule type" value="Genomic_DNA"/>
</dbReference>
<dbReference type="SUPFAM" id="SSF46689">
    <property type="entry name" value="Homeodomain-like"/>
    <property type="match status" value="1"/>
</dbReference>
<evidence type="ECO:0000256" key="2">
    <source>
        <dbReference type="ARBA" id="ARBA00023125"/>
    </source>
</evidence>
<dbReference type="InterPro" id="IPR011075">
    <property type="entry name" value="TetR_C"/>
</dbReference>
<evidence type="ECO:0000256" key="4">
    <source>
        <dbReference type="PROSITE-ProRule" id="PRU00335"/>
    </source>
</evidence>
<keyword evidence="1" id="KW-0805">Transcription regulation</keyword>
<dbReference type="InterPro" id="IPR009057">
    <property type="entry name" value="Homeodomain-like_sf"/>
</dbReference>
<dbReference type="Pfam" id="PF00440">
    <property type="entry name" value="TetR_N"/>
    <property type="match status" value="1"/>
</dbReference>